<dbReference type="InterPro" id="IPR008551">
    <property type="entry name" value="TANGO2"/>
</dbReference>
<proteinExistence type="predicted"/>
<dbReference type="RefSeq" id="WP_188922282.1">
    <property type="nucleotide sequence ID" value="NZ_BMPZ01000010.1"/>
</dbReference>
<dbReference type="PANTHER" id="PTHR17985">
    <property type="entry name" value="SER/THR-RICH PROTEIN T10 IN DGCR REGION"/>
    <property type="match status" value="1"/>
</dbReference>
<accession>A0A917NEH9</accession>
<dbReference type="PANTHER" id="PTHR17985:SF8">
    <property type="entry name" value="TRANSPORT AND GOLGI ORGANIZATION PROTEIN 2 HOMOLOG"/>
    <property type="match status" value="1"/>
</dbReference>
<protein>
    <recommendedName>
        <fullName evidence="3">NRDE family protein</fullName>
    </recommendedName>
</protein>
<evidence type="ECO:0000313" key="1">
    <source>
        <dbReference type="EMBL" id="GGI90057.1"/>
    </source>
</evidence>
<dbReference type="Proteomes" id="UP000613743">
    <property type="component" value="Unassembled WGS sequence"/>
</dbReference>
<reference evidence="1" key="1">
    <citation type="journal article" date="2014" name="Int. J. Syst. Evol. Microbiol.">
        <title>Complete genome sequence of Corynebacterium casei LMG S-19264T (=DSM 44701T), isolated from a smear-ripened cheese.</title>
        <authorList>
            <consortium name="US DOE Joint Genome Institute (JGI-PGF)"/>
            <person name="Walter F."/>
            <person name="Albersmeier A."/>
            <person name="Kalinowski J."/>
            <person name="Ruckert C."/>
        </authorList>
    </citation>
    <scope>NUCLEOTIDE SEQUENCE</scope>
    <source>
        <strain evidence="1">JCM 30804</strain>
    </source>
</reference>
<dbReference type="AlphaFoldDB" id="A0A917NEH9"/>
<organism evidence="1 2">
    <name type="scientific">Shewanella gelidii</name>
    <dbReference type="NCBI Taxonomy" id="1642821"/>
    <lineage>
        <taxon>Bacteria</taxon>
        <taxon>Pseudomonadati</taxon>
        <taxon>Pseudomonadota</taxon>
        <taxon>Gammaproteobacteria</taxon>
        <taxon>Alteromonadales</taxon>
        <taxon>Shewanellaceae</taxon>
        <taxon>Shewanella</taxon>
    </lineage>
</organism>
<comment type="caution">
    <text evidence="1">The sequence shown here is derived from an EMBL/GenBank/DDBJ whole genome shotgun (WGS) entry which is preliminary data.</text>
</comment>
<evidence type="ECO:0008006" key="3">
    <source>
        <dbReference type="Google" id="ProtNLM"/>
    </source>
</evidence>
<name>A0A917NEH9_9GAMM</name>
<keyword evidence="2" id="KW-1185">Reference proteome</keyword>
<gene>
    <name evidence="1" type="ORF">GCM10009332_29270</name>
</gene>
<sequence length="264" mass="29839">MCILFIGLNCHATYDLIVCANRDEFHHRATAPADFWPPSKQLLAGKDLLAGGTWLGLNQLGQVAALTNIRDPQGQSNNMRSRGDLVVKALTSTTISPDWLRQHSKAYNPFNLVFPHQHQLCCYHSATHQLTNLADGFHAISNGAMDDKWPKMAKGEQALEAYIQQNQTISIDDLLSIMQDESQPTDDQLPETGVSLEWERRLSSIYIRHPEYGTRSTSVILRSRQGHCQFVEVRYDGKGRQLGRQVFQFDKEEDKGVRTEPFDG</sequence>
<evidence type="ECO:0000313" key="2">
    <source>
        <dbReference type="Proteomes" id="UP000613743"/>
    </source>
</evidence>
<dbReference type="Pfam" id="PF05742">
    <property type="entry name" value="TANGO2"/>
    <property type="match status" value="1"/>
</dbReference>
<dbReference type="EMBL" id="BMPZ01000010">
    <property type="protein sequence ID" value="GGI90057.1"/>
    <property type="molecule type" value="Genomic_DNA"/>
</dbReference>
<reference evidence="1" key="2">
    <citation type="submission" date="2020-09" db="EMBL/GenBank/DDBJ databases">
        <authorList>
            <person name="Sun Q."/>
            <person name="Ohkuma M."/>
        </authorList>
    </citation>
    <scope>NUCLEOTIDE SEQUENCE</scope>
    <source>
        <strain evidence="1">JCM 30804</strain>
    </source>
</reference>